<keyword evidence="1" id="KW-0472">Membrane</keyword>
<feature type="transmembrane region" description="Helical" evidence="1">
    <location>
        <begin position="293"/>
        <end position="314"/>
    </location>
</feature>
<dbReference type="RefSeq" id="XP_041167506.1">
    <property type="nucleotide sequence ID" value="XM_041296868.1"/>
</dbReference>
<proteinExistence type="predicted"/>
<reference evidence="2" key="1">
    <citation type="journal article" date="2020" name="New Phytol.">
        <title>Comparative genomics reveals dynamic genome evolution in host specialist ectomycorrhizal fungi.</title>
        <authorList>
            <person name="Lofgren L.A."/>
            <person name="Nguyen N.H."/>
            <person name="Vilgalys R."/>
            <person name="Ruytinx J."/>
            <person name="Liao H.L."/>
            <person name="Branco S."/>
            <person name="Kuo A."/>
            <person name="LaButti K."/>
            <person name="Lipzen A."/>
            <person name="Andreopoulos W."/>
            <person name="Pangilinan J."/>
            <person name="Riley R."/>
            <person name="Hundley H."/>
            <person name="Na H."/>
            <person name="Barry K."/>
            <person name="Grigoriev I.V."/>
            <person name="Stajich J.E."/>
            <person name="Kennedy P.G."/>
        </authorList>
    </citation>
    <scope>NUCLEOTIDE SEQUENCE</scope>
    <source>
        <strain evidence="2">S12</strain>
    </source>
</reference>
<dbReference type="AlphaFoldDB" id="A0A9P7J9J3"/>
<organism evidence="2 3">
    <name type="scientific">Suillus plorans</name>
    <dbReference type="NCBI Taxonomy" id="116603"/>
    <lineage>
        <taxon>Eukaryota</taxon>
        <taxon>Fungi</taxon>
        <taxon>Dikarya</taxon>
        <taxon>Basidiomycota</taxon>
        <taxon>Agaricomycotina</taxon>
        <taxon>Agaricomycetes</taxon>
        <taxon>Agaricomycetidae</taxon>
        <taxon>Boletales</taxon>
        <taxon>Suillineae</taxon>
        <taxon>Suillaceae</taxon>
        <taxon>Suillus</taxon>
    </lineage>
</organism>
<evidence type="ECO:0000313" key="3">
    <source>
        <dbReference type="Proteomes" id="UP000719766"/>
    </source>
</evidence>
<sequence length="357" mass="40898">MILKKHAEHGCGAEYLDRGEQEWHLVAAFDKWAEKGMWLAAAQKVHQEQLKHVQKECFERLDQDIRSDGSHVEGTHKGWNSLQYAQPSRIGMLSALSHDFVLHRNIRVTSSRHQMMLFVKLTHSSHHIQLSNHIARLYNRLYKKDTQLLPPPELPGVDSGETFGLVVSDNTTMFGGLLIKEETADAKLTHNLESSTVLSQRYVIPSLINGTHKNFLPNSHRVIQQSPALTSTTQSPLTNIVYANFLLNSWRITHAGINNSITWSQHLFSIATGIDPRSLTFQSSDEFYLFMDMWAKFIWLSYQIFSCITLYFLISGYEHIAKRNNETFWHHHCSVVPLVKEELGKRSVHSSSHQVTC</sequence>
<keyword evidence="3" id="KW-1185">Reference proteome</keyword>
<keyword evidence="1" id="KW-0812">Transmembrane</keyword>
<dbReference type="Proteomes" id="UP000719766">
    <property type="component" value="Unassembled WGS sequence"/>
</dbReference>
<gene>
    <name evidence="2" type="ORF">HD556DRAFT_1223238</name>
</gene>
<dbReference type="GeneID" id="64590632"/>
<comment type="caution">
    <text evidence="2">The sequence shown here is derived from an EMBL/GenBank/DDBJ whole genome shotgun (WGS) entry which is preliminary data.</text>
</comment>
<evidence type="ECO:0000256" key="1">
    <source>
        <dbReference type="SAM" id="Phobius"/>
    </source>
</evidence>
<evidence type="ECO:0000313" key="2">
    <source>
        <dbReference type="EMBL" id="KAG1809841.1"/>
    </source>
</evidence>
<protein>
    <submittedName>
        <fullName evidence="2">Uncharacterized protein</fullName>
    </submittedName>
</protein>
<accession>A0A9P7J9J3</accession>
<name>A0A9P7J9J3_9AGAM</name>
<dbReference type="OrthoDB" id="2638305at2759"/>
<keyword evidence="1" id="KW-1133">Transmembrane helix</keyword>
<dbReference type="EMBL" id="JABBWE010000001">
    <property type="protein sequence ID" value="KAG1809841.1"/>
    <property type="molecule type" value="Genomic_DNA"/>
</dbReference>